<organism evidence="1 2">
    <name type="scientific">Mucilaginibacter terrae</name>
    <dbReference type="NCBI Taxonomy" id="1955052"/>
    <lineage>
        <taxon>Bacteria</taxon>
        <taxon>Pseudomonadati</taxon>
        <taxon>Bacteroidota</taxon>
        <taxon>Sphingobacteriia</taxon>
        <taxon>Sphingobacteriales</taxon>
        <taxon>Sphingobacteriaceae</taxon>
        <taxon>Mucilaginibacter</taxon>
    </lineage>
</organism>
<gene>
    <name evidence="1" type="ORF">QE417_000833</name>
</gene>
<dbReference type="Proteomes" id="UP001258315">
    <property type="component" value="Unassembled WGS sequence"/>
</dbReference>
<dbReference type="SUPFAM" id="SSF53756">
    <property type="entry name" value="UDP-Glycosyltransferase/glycogen phosphorylase"/>
    <property type="match status" value="1"/>
</dbReference>
<dbReference type="RefSeq" id="WP_311947695.1">
    <property type="nucleotide sequence ID" value="NZ_JAVLVU010000001.1"/>
</dbReference>
<proteinExistence type="predicted"/>
<keyword evidence="2" id="KW-1185">Reference proteome</keyword>
<evidence type="ECO:0000313" key="1">
    <source>
        <dbReference type="EMBL" id="MDT3401761.1"/>
    </source>
</evidence>
<sequence>MKVMVLVGSYPPQQCGVGDFSYKLVNNFNDASTEIVVLANIDWSVKNIIAIVKEINFNRPDIIHIQYPSLGFGFSLVPQILSIIYPTIVTIHEVSQSHWIRKLSLMPFSFRSKLIFTNPFEFAYYKKLYPWVRKKSKIIPIGSNIELEQQIGLEDKNVVNIIYFGQIRPEKGLEEIANLSNMISEHKINYKIIIMGQLLTQFNDYYNKIFPLFDHSVIEWKLNLAEKDVSAVLSENLICYLPFPDGASARRGSLFAALQNNMLVFSTKGLQTTLNIEQSIVIVNTATEMLNILSSTDKEVYINIYKSKKTDIEAFNKSVDWSEIASQHLQLYSKISIN</sequence>
<comment type="caution">
    <text evidence="1">The sequence shown here is derived from an EMBL/GenBank/DDBJ whole genome shotgun (WGS) entry which is preliminary data.</text>
</comment>
<accession>A0ABU3GPS5</accession>
<dbReference type="Gene3D" id="3.40.50.2000">
    <property type="entry name" value="Glycogen Phosphorylase B"/>
    <property type="match status" value="2"/>
</dbReference>
<evidence type="ECO:0000313" key="2">
    <source>
        <dbReference type="Proteomes" id="UP001258315"/>
    </source>
</evidence>
<reference evidence="2" key="1">
    <citation type="submission" date="2023-07" db="EMBL/GenBank/DDBJ databases">
        <title>Functional and genomic diversity of the sorghum phyllosphere microbiome.</title>
        <authorList>
            <person name="Shade A."/>
        </authorList>
    </citation>
    <scope>NUCLEOTIDE SEQUENCE [LARGE SCALE GENOMIC DNA]</scope>
    <source>
        <strain evidence="2">SORGH_AS_0422</strain>
    </source>
</reference>
<protein>
    <submittedName>
        <fullName evidence="1">Glycosyltransferase involved in cell wall biosynthesis</fullName>
    </submittedName>
</protein>
<name>A0ABU3GPS5_9SPHI</name>
<dbReference type="EMBL" id="JAVLVU010000001">
    <property type="protein sequence ID" value="MDT3401761.1"/>
    <property type="molecule type" value="Genomic_DNA"/>
</dbReference>